<feature type="compositionally biased region" description="Low complexity" evidence="1">
    <location>
        <begin position="801"/>
        <end position="822"/>
    </location>
</feature>
<feature type="region of interest" description="Disordered" evidence="1">
    <location>
        <begin position="18"/>
        <end position="59"/>
    </location>
</feature>
<feature type="compositionally biased region" description="Low complexity" evidence="1">
    <location>
        <begin position="1928"/>
        <end position="1944"/>
    </location>
</feature>
<evidence type="ECO:0000259" key="2">
    <source>
        <dbReference type="Pfam" id="PF03399"/>
    </source>
</evidence>
<feature type="compositionally biased region" description="Polar residues" evidence="1">
    <location>
        <begin position="278"/>
        <end position="290"/>
    </location>
</feature>
<evidence type="ECO:0000256" key="1">
    <source>
        <dbReference type="SAM" id="MobiDB-lite"/>
    </source>
</evidence>
<feature type="domain" description="SAC3/GANP/THP3 conserved" evidence="2">
    <location>
        <begin position="404"/>
        <end position="702"/>
    </location>
</feature>
<dbReference type="EMBL" id="JAAAIM010000905">
    <property type="protein sequence ID" value="KAG0283417.1"/>
    <property type="molecule type" value="Genomic_DNA"/>
</dbReference>
<feature type="compositionally biased region" description="Polar residues" evidence="1">
    <location>
        <begin position="87"/>
        <end position="98"/>
    </location>
</feature>
<reference evidence="3 4" key="1">
    <citation type="journal article" date="2020" name="Fungal Divers.">
        <title>Resolving the Mortierellaceae phylogeny through synthesis of multi-gene phylogenetics and phylogenomics.</title>
        <authorList>
            <person name="Vandepol N."/>
            <person name="Liber J."/>
            <person name="Desiro A."/>
            <person name="Na H."/>
            <person name="Kennedy M."/>
            <person name="Barry K."/>
            <person name="Grigoriev I.V."/>
            <person name="Miller A.N."/>
            <person name="O'Donnell K."/>
            <person name="Stajich J.E."/>
            <person name="Bonito G."/>
        </authorList>
    </citation>
    <scope>NUCLEOTIDE SEQUENCE [LARGE SCALE GENOMIC DNA]</scope>
    <source>
        <strain evidence="3 4">AD045</strain>
    </source>
</reference>
<dbReference type="Proteomes" id="UP001194696">
    <property type="component" value="Unassembled WGS sequence"/>
</dbReference>
<feature type="region of interest" description="Disordered" evidence="1">
    <location>
        <begin position="1959"/>
        <end position="1982"/>
    </location>
</feature>
<protein>
    <recommendedName>
        <fullName evidence="2">SAC3/GANP/THP3 conserved domain-containing protein</fullName>
    </recommendedName>
</protein>
<sequence length="2033" mass="221579">MNPTSGSAFGSAFGGQGMNFGGGITGNPNNAGSTFNSAGTGGGSPSAFGTFGGGNSGANAFNNHNNTANANGAAGAGFSSGGGFNSYNQTASSQNQYGASDVYSDNPRGRGRGRGNNSYRGGRGGGNRGSANMTYVAPGLSTNHGQQQQQQQYQPQARSQLSSVYTAGSPGGGEESDSAFSGAGSNRGRGGYSSSPRGRGRGAAGSPGQFRSIQWRPDTANQGSDSAMAMDSTSDFVNSASPSTINTSSSSSSGTIQQQAGFSSFGAASHNTGFGGANQSAGFGSSTQNARFGGSQQNTGYGGGNQNTGLGQQTGAGPGRKLYALSVFVRSKHHSYDCVPKHWFRKRVWLTYFRANCRNFHCLSLFVWRVQERKAAIQAGTIPDPDKPRRLEDAITFVGTCMDMCPEFERYEREFQLNIEKFERVPGTETVDHNKAVKAYARPAAGVEQPLPSDVRPPAVLLSTLDYLINHLVGEGNLAESHFFVRDRTRSIRQDFTLQNNRGLEAIRAHEIIARYHILCMHQLCETKGFSDQQEMEQLRKVLTSLQEFYDDMRSEGIPCPNEAEFRAYHILSHLRDPDMIRQAQRLPLHIFRDPYIQVAAEIHALTRRNNDIYRRAKTQSEASPNFFSRFFKLVAGTPTTYLMACLLETNFVEIRKGALKAMNKCYLDQHGGVAVDDLVAILGFDDADECIANCEEYDLALTMDRTGVIFGRKDPATRRRIFKEGTLAMKQHRNERIVEVKRQNYTTSQIVYGRTPPPQPINAISSAPRAVAPRAARPATIQPPPRLTSASATLRQNLSASATTRSLTTAAHSSGTTTTVSQPVTDVKSSGIFDFGLGGAATSRPNGVSISTASTQGSLLPSVFSAAATANLGAAAAAIPLFSQGFSNATTPSSTAPLAPGQQPVSSASINAAHPASLFTKPGATGSNPPGFSFSALPVGATTTTSTSSVFTPVSSNAISSVSGTPAQSSTFAFKAPEMKTPATAAPFNFNAPSQTPPSNIVASSLSLTPTLGGISTSTSKSPGTINIPSNPIVTSVQPPTPTRSSLFTTPPPLSPASAPKSDGTRIVTRRGRIYPRSMVESMVKELLDSETDRLIRMTAAQISQEVVAERSIRRAKERQDTIQRESMRLLAEVMSQVANDATEEILAEIYRDTKVQTRVVAHWRAFAAKSIQRAEELRRRQEHFLSNVRAMGSRAGLTDAEPWTVKIWDQNSAKRLSRTAKGTGQTASDMQGIKAMVASNKRKRLLSIGQEGSPDLALVAGLKKAAAPKQEMWAPLPVLKIVENRYNKRPATDVQDDTSADQKPSRRSGGLTKRRWRLFVGTPSFKETTSKWLLRKLGVDMSRTTKSQQRSGTMVAEHPGRADSETAMDVIVHGSEDASVTELLGMSKYEIMETAAFMFEFSKIPFEDHEATEQAIRQYWQTERARLVRFLSCFPKVKQPIVFILWTSSPEIWERMSPRMVEYLELDAMVKSPKAPLLGYRFLNMEMSTMKLDRFVTGSLEWLATETKDYFEDPAAMLSTLLDKYKPIFEWALCRISLAEGPWYSQYDEEDEEEVNMWLLKQKQRKKQQQQRLLLDGVGANGIGIRGAPLGNGNLDELMPPRNLFVESVETGFNLAVQLFNLELENIAQTIEAKGQGETREGAAQEGRVKDAMARFIRQAELPEMKSGSILDRIHFGMDSKSAFCDFMDVYLATLGGLAKEPQNQEAKAAMRTDIWKLLRSSTEDRVPLEAIFKRISSQVLTWIEAGILDTERFSIRLKKWESLRNSLERQQSQYRQQQQELDNVDWEDDNERDLGSDGRASRQQGQTSDISFTPLLIHDEVDIDENVFDFETTAQSEVRIWERAVEKHAREREERAIAIPVETSSLADRAGLTVPSAIAANRFGDSRKRRAPESPRETLKKSRMQARSASGLSRDNDDENLFMKSNSASRPSSPPNGVVNNSVVNGALTVLSNGTVSPGLSSSSSPWSSPLSKTISPLSGALTPSSAIPLSTSIASVTGLASTSPTVDRLARLRNLIKEVKATTHLPPRP</sequence>
<dbReference type="PANTHER" id="PTHR12436:SF37">
    <property type="entry name" value="SAC3 FAMILY PROTEIN 1"/>
    <property type="match status" value="1"/>
</dbReference>
<feature type="region of interest" description="Disordered" evidence="1">
    <location>
        <begin position="1884"/>
        <end position="1944"/>
    </location>
</feature>
<feature type="region of interest" description="Disordered" evidence="1">
    <location>
        <begin position="1016"/>
        <end position="1065"/>
    </location>
</feature>
<feature type="region of interest" description="Disordered" evidence="1">
    <location>
        <begin position="278"/>
        <end position="315"/>
    </location>
</feature>
<feature type="compositionally biased region" description="Low complexity" evidence="1">
    <location>
        <begin position="146"/>
        <end position="156"/>
    </location>
</feature>
<accession>A0ABQ7JR56</accession>
<feature type="compositionally biased region" description="Polar residues" evidence="1">
    <location>
        <begin position="157"/>
        <end position="166"/>
    </location>
</feature>
<feature type="region of interest" description="Disordered" evidence="1">
    <location>
        <begin position="1292"/>
        <end position="1314"/>
    </location>
</feature>
<dbReference type="Gene3D" id="1.25.40.990">
    <property type="match status" value="1"/>
</dbReference>
<feature type="compositionally biased region" description="Gly residues" evidence="1">
    <location>
        <begin position="39"/>
        <end position="56"/>
    </location>
</feature>
<organism evidence="3 4">
    <name type="scientific">Linnemannia gamsii</name>
    <dbReference type="NCBI Taxonomy" id="64522"/>
    <lineage>
        <taxon>Eukaryota</taxon>
        <taxon>Fungi</taxon>
        <taxon>Fungi incertae sedis</taxon>
        <taxon>Mucoromycota</taxon>
        <taxon>Mortierellomycotina</taxon>
        <taxon>Mortierellomycetes</taxon>
        <taxon>Mortierellales</taxon>
        <taxon>Mortierellaceae</taxon>
        <taxon>Linnemannia</taxon>
    </lineage>
</organism>
<feature type="region of interest" description="Disordered" evidence="1">
    <location>
        <begin position="1777"/>
        <end position="1810"/>
    </location>
</feature>
<dbReference type="InterPro" id="IPR045107">
    <property type="entry name" value="SAC3/GANP/THP3"/>
</dbReference>
<proteinExistence type="predicted"/>
<dbReference type="Pfam" id="PF03399">
    <property type="entry name" value="SAC3_GANP"/>
    <property type="match status" value="1"/>
</dbReference>
<feature type="compositionally biased region" description="Acidic residues" evidence="1">
    <location>
        <begin position="1785"/>
        <end position="1794"/>
    </location>
</feature>
<dbReference type="InterPro" id="IPR005062">
    <property type="entry name" value="SAC3/GANP/THP3_conserved"/>
</dbReference>
<dbReference type="PANTHER" id="PTHR12436">
    <property type="entry name" value="80 KDA MCM3-ASSOCIATED PROTEIN"/>
    <property type="match status" value="1"/>
</dbReference>
<evidence type="ECO:0000313" key="3">
    <source>
        <dbReference type="EMBL" id="KAG0283417.1"/>
    </source>
</evidence>
<evidence type="ECO:0000313" key="4">
    <source>
        <dbReference type="Proteomes" id="UP001194696"/>
    </source>
</evidence>
<keyword evidence="4" id="KW-1185">Reference proteome</keyword>
<feature type="region of interest" description="Disordered" evidence="1">
    <location>
        <begin position="87"/>
        <end position="257"/>
    </location>
</feature>
<name>A0ABQ7JR56_9FUNG</name>
<feature type="compositionally biased region" description="Basic and acidic residues" evidence="1">
    <location>
        <begin position="1894"/>
        <end position="1903"/>
    </location>
</feature>
<feature type="compositionally biased region" description="Low complexity" evidence="1">
    <location>
        <begin position="1960"/>
        <end position="1975"/>
    </location>
</feature>
<feature type="compositionally biased region" description="Low complexity" evidence="1">
    <location>
        <begin position="224"/>
        <end position="257"/>
    </location>
</feature>
<feature type="compositionally biased region" description="Polar residues" evidence="1">
    <location>
        <begin position="1016"/>
        <end position="1039"/>
    </location>
</feature>
<gene>
    <name evidence="3" type="ORF">BGZ96_012217</name>
</gene>
<feature type="compositionally biased region" description="Gly residues" evidence="1">
    <location>
        <begin position="300"/>
        <end position="315"/>
    </location>
</feature>
<comment type="caution">
    <text evidence="3">The sequence shown here is derived from an EMBL/GenBank/DDBJ whole genome shotgun (WGS) entry which is preliminary data.</text>
</comment>
<feature type="region of interest" description="Disordered" evidence="1">
    <location>
        <begin position="801"/>
        <end position="823"/>
    </location>
</feature>
<feature type="compositionally biased region" description="Polar residues" evidence="1">
    <location>
        <begin position="27"/>
        <end position="38"/>
    </location>
</feature>